<feature type="compositionally biased region" description="Polar residues" evidence="1">
    <location>
        <begin position="1244"/>
        <end position="1254"/>
    </location>
</feature>
<proteinExistence type="predicted"/>
<feature type="region of interest" description="Disordered" evidence="1">
    <location>
        <begin position="1240"/>
        <end position="1354"/>
    </location>
</feature>
<name>A0A0N8H8T2_9HYPO</name>
<reference evidence="2 3" key="1">
    <citation type="submission" date="2015-09" db="EMBL/GenBank/DDBJ databases">
        <title>Draft genome of a European isolate of the apple canker pathogen Neonectria ditissima.</title>
        <authorList>
            <person name="Gomez-Cortecero A."/>
            <person name="Harrison R.J."/>
            <person name="Armitage A.D."/>
        </authorList>
    </citation>
    <scope>NUCLEOTIDE SEQUENCE [LARGE SCALE GENOMIC DNA]</scope>
    <source>
        <strain evidence="2 3">R09/05</strain>
    </source>
</reference>
<accession>A0A0N8H8T2</accession>
<dbReference type="PANTHER" id="PTHR37988">
    <property type="entry name" value="UPF0592 MEMBRANE PROTEIN C7D4.03C"/>
    <property type="match status" value="1"/>
</dbReference>
<gene>
    <name evidence="2" type="ORF">AK830_g1106</name>
</gene>
<dbReference type="PANTHER" id="PTHR37988:SF1">
    <property type="entry name" value="UPF0592 MEMBRANE PROTEIN C7D4.03C"/>
    <property type="match status" value="1"/>
</dbReference>
<dbReference type="OrthoDB" id="296767at2759"/>
<feature type="compositionally biased region" description="Polar residues" evidence="1">
    <location>
        <begin position="459"/>
        <end position="507"/>
    </location>
</feature>
<feature type="region of interest" description="Disordered" evidence="1">
    <location>
        <begin position="1172"/>
        <end position="1202"/>
    </location>
</feature>
<dbReference type="InterPro" id="IPR013887">
    <property type="entry name" value="UPF0592"/>
</dbReference>
<evidence type="ECO:0000313" key="3">
    <source>
        <dbReference type="Proteomes" id="UP000050424"/>
    </source>
</evidence>
<feature type="compositionally biased region" description="Low complexity" evidence="1">
    <location>
        <begin position="15"/>
        <end position="31"/>
    </location>
</feature>
<evidence type="ECO:0000313" key="2">
    <source>
        <dbReference type="EMBL" id="KPM45444.1"/>
    </source>
</evidence>
<feature type="region of interest" description="Disordered" evidence="1">
    <location>
        <begin position="295"/>
        <end position="510"/>
    </location>
</feature>
<feature type="region of interest" description="Disordered" evidence="1">
    <location>
        <begin position="1"/>
        <end position="77"/>
    </location>
</feature>
<feature type="compositionally biased region" description="Low complexity" evidence="1">
    <location>
        <begin position="365"/>
        <end position="388"/>
    </location>
</feature>
<dbReference type="STRING" id="78410.A0A0N8H8T2"/>
<keyword evidence="3" id="KW-1185">Reference proteome</keyword>
<dbReference type="Proteomes" id="UP000050424">
    <property type="component" value="Unassembled WGS sequence"/>
</dbReference>
<dbReference type="Pfam" id="PF08578">
    <property type="entry name" value="DUF1765"/>
    <property type="match status" value="1"/>
</dbReference>
<feature type="compositionally biased region" description="Basic residues" evidence="1">
    <location>
        <begin position="301"/>
        <end position="311"/>
    </location>
</feature>
<protein>
    <submittedName>
        <fullName evidence="2">Uncharacterized protein</fullName>
    </submittedName>
</protein>
<comment type="caution">
    <text evidence="2">The sequence shown here is derived from an EMBL/GenBank/DDBJ whole genome shotgun (WGS) entry which is preliminary data.</text>
</comment>
<organism evidence="2 3">
    <name type="scientific">Neonectria ditissima</name>
    <dbReference type="NCBI Taxonomy" id="78410"/>
    <lineage>
        <taxon>Eukaryota</taxon>
        <taxon>Fungi</taxon>
        <taxon>Dikarya</taxon>
        <taxon>Ascomycota</taxon>
        <taxon>Pezizomycotina</taxon>
        <taxon>Sordariomycetes</taxon>
        <taxon>Hypocreomycetidae</taxon>
        <taxon>Hypocreales</taxon>
        <taxon>Nectriaceae</taxon>
        <taxon>Neonectria</taxon>
    </lineage>
</organism>
<dbReference type="EMBL" id="LKCW01000007">
    <property type="protein sequence ID" value="KPM45444.1"/>
    <property type="molecule type" value="Genomic_DNA"/>
</dbReference>
<evidence type="ECO:0000256" key="1">
    <source>
        <dbReference type="SAM" id="MobiDB-lite"/>
    </source>
</evidence>
<feature type="compositionally biased region" description="Basic and acidic residues" evidence="1">
    <location>
        <begin position="390"/>
        <end position="405"/>
    </location>
</feature>
<sequence>MLTQPSVRPGEAGQLLSSSSPSPCPWSALAAKPTPHRTKKVQSGPLDSGLESGSKEGRLAGPTQQPHRDTASPGLARVPSFSPFVPILSQLHNFASPGPPVHHTSTPPPPRHWRLGTISFLFCLVDANQLPPPETHPIHLSIATQTQPPPSLCRPEILGEGPQEQTTKEQPTQLWRGTLLASVAALDSGDEMGASTMIMAPAVDSSTAFPRSHSSPDLLTLSALDRPAPTFSLNQHQQQRPLGGQTLSSLPSLPDFDVPSFNSDFSLDTSLFLAGSKADPSLPAPVVRTEVVPVETPRSNTKAKSKTKLARTRTNSLVERPRWLPNSLTGGDPQTEIPPRPTTSAGDMSFGGGSSSLGDLKPLHKSTSTSSFASFAKRSWRSSRSPSPMEKPDAAKETTGRERSESTASIKLTKARQRPGLTVEQAEKNHSNDSLKAAPKAFRASSYFSKKKQKPTALSKLNTNTNLGSDNSCASSATSLVPPASSTDGRRTPQLTPVDTNTTVTDESSIEMPPQIRDALWSTFKTLDMEIRGFTAKSTAQRMVVVQSLVFPFLRNTMTHESLKRLYPEDVDRRATILNKWWVVVLEMLEGQSPQPLPGVDRQILYEVATLMMMRPEWRHATSYFQPLASRSPAERIRARSCTNSSGSSMTSSQAAFLEESAEHNVRTMFVTNLVRQMAFVVEKLSLRNAPMGLVNFAGKACAYAFYFAPGVSDILIRLWGLSPELIRRVADQFGLPRRNKGESDDIVALFPPNLSMFGWTTPRGMWDNLKQVPKLPVLMSRIPWTGPWVARWKGRDTDLFFIFCKYFHVLSEQFMPPGLPLIEKARSPAFALIHAQLLFVMDTTVHRPNTTDAGYGPTFDSMQGGADTALTLPLPPGNVMKGMSENRLIMLLKDFLSDEGSEIAEARHTFAEAFASLMKASTRKTSQFNHTACFTLCDFLEEVLVLYSEFEDPDSSTRYIDWTFWFDVCKKIMSSFNTMSEVRMMALIFSIWDAIAKDPQRKLALCHDWILSEETFNEFFNHWCPMVRAYYQRLICWRMCRDNGKQDEVDVKIFNLVARRLRTTWAHYLYLKHTAEQEERPPPSTAPVLPAPGKRFMIIRQEVNMPQPGLFMGFDASGKSSSNSDIIASVGVSDVAPAKNDSKKRWSLLGKVLSLGSNNTDWDDELQAARRDTAEGRSSFTLPPAKTPTFSGPKGARFSDDDLPIYEEPKFVFKFILAWQNQAAPFRDRFLTRPRLPAPAQARLSSPPRSNSPQVPPGNFTPPKRKFSGSPQLGGLISGARNASPLSSPTDERPRRLSLGLNSANGFSDISLPDMGDRNATPTGRKDSPAPSTPAQETHVNTDRFDDGITEPIKPTGTYTKNVVYAGRALAEWAQVVFECNNFVDRRRDEGVFHISDMEIPILGVEGFRKVGA</sequence>